<feature type="region of interest" description="Disordered" evidence="2">
    <location>
        <begin position="802"/>
        <end position="825"/>
    </location>
</feature>
<accession>A0AAQ3JRC0</accession>
<feature type="coiled-coil region" evidence="1">
    <location>
        <begin position="348"/>
        <end position="526"/>
    </location>
</feature>
<feature type="region of interest" description="Disordered" evidence="2">
    <location>
        <begin position="167"/>
        <end position="188"/>
    </location>
</feature>
<evidence type="ECO:0000256" key="2">
    <source>
        <dbReference type="SAM" id="MobiDB-lite"/>
    </source>
</evidence>
<reference evidence="4 5" key="1">
    <citation type="submission" date="2023-10" db="EMBL/GenBank/DDBJ databases">
        <title>Chromosome-scale genome assembly provides insights into flower coloration mechanisms of Canna indica.</title>
        <authorList>
            <person name="Li C."/>
        </authorList>
    </citation>
    <scope>NUCLEOTIDE SEQUENCE [LARGE SCALE GENOMIC DNA]</scope>
    <source>
        <tissue evidence="4">Flower</tissue>
    </source>
</reference>
<keyword evidence="5" id="KW-1185">Reference proteome</keyword>
<evidence type="ECO:0000313" key="4">
    <source>
        <dbReference type="EMBL" id="WOK94411.1"/>
    </source>
</evidence>
<dbReference type="Pfam" id="PF26581">
    <property type="entry name" value="WIT1_2_N"/>
    <property type="match status" value="1"/>
</dbReference>
<gene>
    <name evidence="4" type="ORF">Cni_G03113</name>
</gene>
<evidence type="ECO:0000256" key="1">
    <source>
        <dbReference type="SAM" id="Coils"/>
    </source>
</evidence>
<dbReference type="PANTHER" id="PTHR35705:SF1">
    <property type="entry name" value="WPP DOMAIN-INTERACTING TAIL-ANCHORED PROTEIN 1"/>
    <property type="match status" value="1"/>
</dbReference>
<evidence type="ECO:0000313" key="5">
    <source>
        <dbReference type="Proteomes" id="UP001327560"/>
    </source>
</evidence>
<feature type="domain" description="WIT1/2 N-terminal helical bundle" evidence="3">
    <location>
        <begin position="26"/>
        <end position="159"/>
    </location>
</feature>
<dbReference type="Proteomes" id="UP001327560">
    <property type="component" value="Chromosome 1"/>
</dbReference>
<dbReference type="AlphaFoldDB" id="A0AAQ3JRC0"/>
<feature type="compositionally biased region" description="Basic and acidic residues" evidence="2">
    <location>
        <begin position="296"/>
        <end position="309"/>
    </location>
</feature>
<organism evidence="4 5">
    <name type="scientific">Canna indica</name>
    <name type="common">Indian-shot</name>
    <dbReference type="NCBI Taxonomy" id="4628"/>
    <lineage>
        <taxon>Eukaryota</taxon>
        <taxon>Viridiplantae</taxon>
        <taxon>Streptophyta</taxon>
        <taxon>Embryophyta</taxon>
        <taxon>Tracheophyta</taxon>
        <taxon>Spermatophyta</taxon>
        <taxon>Magnoliopsida</taxon>
        <taxon>Liliopsida</taxon>
        <taxon>Zingiberales</taxon>
        <taxon>Cannaceae</taxon>
        <taxon>Canna</taxon>
    </lineage>
</organism>
<feature type="region of interest" description="Disordered" evidence="2">
    <location>
        <begin position="293"/>
        <end position="330"/>
    </location>
</feature>
<name>A0AAQ3JRC0_9LILI</name>
<dbReference type="Gene3D" id="1.20.5.170">
    <property type="match status" value="1"/>
</dbReference>
<sequence>MATVDNDENYLQEDGLSSGVRTDVGAEALTRIELDVAYSSDKLLNLEILLMIVADRANDFEAMNMEYEDMSDESIMEAFESDILSGILDMEVKELENFMSFLQSEIMEAHQILYHGDHLEEYAAKLEEKLDDAETSVRKLQDSVADIQKQSSKFHRTLALCHDEARSDENEELENDHLSSMSSKQKPQAVDQQRHVLQMLEKSLARELDLEKKLSESSSNEVDLRQRLIYTERELYCIEESMEICLEKAFGAENAAEALLGISKELAGKVQVVQLNLSSSLHREREISSKLQESYTKMHDEESAKERLKTTCTEPDASREKGLKTSAIEADDGSARECTEMFSLREKVRRLEEQLRESDVLLQQAKASAESGHQKQSTLQSDLSHMENLIEGLKANVMRSESKAENVEAKYTELKKSNAELSEQLIFLQNSELERTKLLERRCKESDTQLEHARASVEALEEQKNGLYAAITDMQNMIEDLKSKVSKAESRSESAEAKCTLLTDTNLELNEELRFLRGKLEYLETSLHQSEGAKISSAKDIGIRTKVISDLVMKLALERECLHLQISTLIKKNKVLSERCKTKDIAHSSLINMATHNEAQHDLTKSFKEAMADSSTMSFQTESLKTTLTADESPGSDSKVEAVSPPMYINKKAIMHRNWINHPMHLYLSASSHGAFEIPFVNVHRGYLPTPYHYRSKFLQSFIMIVGRRLIPRSEGDRKRSEITKPKLRGPTLFCVAGHKICPRGTKFEKEIFQPTGVPFELQTFAYVILMFGVEAKENSSRNLSFRVRPSDLIPKACSVSITNQKDQEDPKELSQIPDSLSDGR</sequence>
<dbReference type="EMBL" id="CP136890">
    <property type="protein sequence ID" value="WOK94411.1"/>
    <property type="molecule type" value="Genomic_DNA"/>
</dbReference>
<proteinExistence type="predicted"/>
<keyword evidence="1" id="KW-0175">Coiled coil</keyword>
<protein>
    <submittedName>
        <fullName evidence="4">WPP domain-interacting tail-anchored protein 1</fullName>
    </submittedName>
</protein>
<dbReference type="PANTHER" id="PTHR35705">
    <property type="entry name" value="WPP DOMAIN-INTERACTING TAIL-ANCHORED PROTEIN 1"/>
    <property type="match status" value="1"/>
</dbReference>
<dbReference type="InterPro" id="IPR058610">
    <property type="entry name" value="WIT1_2_N"/>
</dbReference>
<dbReference type="InterPro" id="IPR039976">
    <property type="entry name" value="WIT1/WIT2"/>
</dbReference>
<evidence type="ECO:0000259" key="3">
    <source>
        <dbReference type="Pfam" id="PF26581"/>
    </source>
</evidence>
<dbReference type="SUPFAM" id="SSF57997">
    <property type="entry name" value="Tropomyosin"/>
    <property type="match status" value="1"/>
</dbReference>
<feature type="coiled-coil region" evidence="1">
    <location>
        <begin position="116"/>
        <end position="150"/>
    </location>
</feature>